<dbReference type="OrthoDB" id="2274644at2759"/>
<dbReference type="GO" id="GO:0016779">
    <property type="term" value="F:nucleotidyltransferase activity"/>
    <property type="evidence" value="ECO:0007669"/>
    <property type="project" value="UniProtKB-ARBA"/>
</dbReference>
<feature type="coiled-coil region" evidence="1">
    <location>
        <begin position="245"/>
        <end position="272"/>
    </location>
</feature>
<proteinExistence type="predicted"/>
<evidence type="ECO:0000313" key="5">
    <source>
        <dbReference type="Proteomes" id="UP000014071"/>
    </source>
</evidence>
<feature type="compositionally biased region" description="Polar residues" evidence="2">
    <location>
        <begin position="916"/>
        <end position="933"/>
    </location>
</feature>
<dbReference type="HOGENOM" id="CLU_013698_0_0_1"/>
<dbReference type="SUPFAM" id="SSF81301">
    <property type="entry name" value="Nucleotidyltransferase"/>
    <property type="match status" value="1"/>
</dbReference>
<dbReference type="eggNOG" id="KOG2277">
    <property type="taxonomic scope" value="Eukaryota"/>
</dbReference>
<accession>R9PCE6</accession>
<gene>
    <name evidence="4" type="ORF">PHSY_006626</name>
</gene>
<dbReference type="PANTHER" id="PTHR12271">
    <property type="entry name" value="POLY A POLYMERASE CID PAP -RELATED"/>
    <property type="match status" value="1"/>
</dbReference>
<dbReference type="AlphaFoldDB" id="R9PCE6"/>
<feature type="compositionally biased region" description="Polar residues" evidence="2">
    <location>
        <begin position="129"/>
        <end position="156"/>
    </location>
</feature>
<dbReference type="InterPro" id="IPR043519">
    <property type="entry name" value="NT_sf"/>
</dbReference>
<feature type="region of interest" description="Disordered" evidence="2">
    <location>
        <begin position="108"/>
        <end position="241"/>
    </location>
</feature>
<dbReference type="RefSeq" id="XP_012192616.1">
    <property type="nucleotide sequence ID" value="XM_012337226.1"/>
</dbReference>
<evidence type="ECO:0000256" key="1">
    <source>
        <dbReference type="SAM" id="Coils"/>
    </source>
</evidence>
<protein>
    <recommendedName>
        <fullName evidence="3">Poly(A) RNA polymerase mitochondrial-like central palm domain-containing protein</fullName>
    </recommendedName>
</protein>
<name>R9PCE6_PSEHS</name>
<dbReference type="GeneID" id="24111895"/>
<feature type="compositionally biased region" description="Basic and acidic residues" evidence="2">
    <location>
        <begin position="181"/>
        <end position="200"/>
    </location>
</feature>
<evidence type="ECO:0000259" key="3">
    <source>
        <dbReference type="Pfam" id="PF22600"/>
    </source>
</evidence>
<reference evidence="5" key="1">
    <citation type="journal article" date="2013" name="Genome Announc.">
        <title>Draft genome sequence of the basidiomycetous yeast-like fungus Pseudozyma hubeiensis SY62, which produces an abundant amount of the biosurfactant mannosylerythritol lipids.</title>
        <authorList>
            <person name="Konishi M."/>
            <person name="Hatada Y."/>
            <person name="Horiuchi J."/>
        </authorList>
    </citation>
    <scope>NUCLEOTIDE SEQUENCE [LARGE SCALE GENOMIC DNA]</scope>
    <source>
        <strain evidence="5">SY62</strain>
    </source>
</reference>
<organism evidence="4 5">
    <name type="scientific">Pseudozyma hubeiensis (strain SY62)</name>
    <name type="common">Yeast</name>
    <dbReference type="NCBI Taxonomy" id="1305764"/>
    <lineage>
        <taxon>Eukaryota</taxon>
        <taxon>Fungi</taxon>
        <taxon>Dikarya</taxon>
        <taxon>Basidiomycota</taxon>
        <taxon>Ustilaginomycotina</taxon>
        <taxon>Ustilaginomycetes</taxon>
        <taxon>Ustilaginales</taxon>
        <taxon>Ustilaginaceae</taxon>
        <taxon>Pseudozyma</taxon>
    </lineage>
</organism>
<dbReference type="STRING" id="1305764.R9PCE6"/>
<feature type="domain" description="Poly(A) RNA polymerase mitochondrial-like central palm" evidence="3">
    <location>
        <begin position="305"/>
        <end position="461"/>
    </location>
</feature>
<dbReference type="Proteomes" id="UP000014071">
    <property type="component" value="Unassembled WGS sequence"/>
</dbReference>
<evidence type="ECO:0000313" key="4">
    <source>
        <dbReference type="EMBL" id="GAC99029.1"/>
    </source>
</evidence>
<dbReference type="SUPFAM" id="SSF81631">
    <property type="entry name" value="PAP/OAS1 substrate-binding domain"/>
    <property type="match status" value="1"/>
</dbReference>
<dbReference type="GO" id="GO:0010605">
    <property type="term" value="P:negative regulation of macromolecule metabolic process"/>
    <property type="evidence" value="ECO:0007669"/>
    <property type="project" value="UniProtKB-ARBA"/>
</dbReference>
<evidence type="ECO:0000256" key="2">
    <source>
        <dbReference type="SAM" id="MobiDB-lite"/>
    </source>
</evidence>
<dbReference type="InterPro" id="IPR054708">
    <property type="entry name" value="MTPAP-like_central"/>
</dbReference>
<feature type="compositionally biased region" description="Basic residues" evidence="2">
    <location>
        <begin position="796"/>
        <end position="811"/>
    </location>
</feature>
<feature type="region of interest" description="Disordered" evidence="2">
    <location>
        <begin position="783"/>
        <end position="937"/>
    </location>
</feature>
<dbReference type="GO" id="GO:0031123">
    <property type="term" value="P:RNA 3'-end processing"/>
    <property type="evidence" value="ECO:0007669"/>
    <property type="project" value="TreeGrafter"/>
</dbReference>
<dbReference type="Gene3D" id="3.30.460.10">
    <property type="entry name" value="Beta Polymerase, domain 2"/>
    <property type="match status" value="1"/>
</dbReference>
<dbReference type="Pfam" id="PF22600">
    <property type="entry name" value="MTPAP-like_central"/>
    <property type="match status" value="1"/>
</dbReference>
<dbReference type="PANTHER" id="PTHR12271:SF40">
    <property type="entry name" value="POLY(A) RNA POLYMERASE GLD2"/>
    <property type="match status" value="1"/>
</dbReference>
<feature type="compositionally biased region" description="Basic and acidic residues" evidence="2">
    <location>
        <begin position="812"/>
        <end position="821"/>
    </location>
</feature>
<feature type="compositionally biased region" description="Basic and acidic residues" evidence="2">
    <location>
        <begin position="783"/>
        <end position="793"/>
    </location>
</feature>
<dbReference type="EMBL" id="DF238822">
    <property type="protein sequence ID" value="GAC99029.1"/>
    <property type="molecule type" value="Genomic_DNA"/>
</dbReference>
<feature type="compositionally biased region" description="Polar residues" evidence="2">
    <location>
        <begin position="855"/>
        <end position="873"/>
    </location>
</feature>
<dbReference type="Gene3D" id="1.10.1410.10">
    <property type="match status" value="1"/>
</dbReference>
<dbReference type="CDD" id="cd05402">
    <property type="entry name" value="NT_PAP_TUTase"/>
    <property type="match status" value="1"/>
</dbReference>
<feature type="compositionally biased region" description="Low complexity" evidence="2">
    <location>
        <begin position="159"/>
        <end position="178"/>
    </location>
</feature>
<keyword evidence="1" id="KW-0175">Coiled coil</keyword>
<keyword evidence="5" id="KW-1185">Reference proteome</keyword>
<sequence length="952" mass="105507">MTTQGEGLSWPQFTNVSFDGTISSQPSAGSDAFDTAPETVDFGASQAFFGGLDHSPFGLPPQDGRGHPNHRYRYEHDTFSTSSRPVISGSDPISKLGFTSNRASSQLHGMADMHSPPQLSPHNVHMPTSHISYPNASTPTHFSPPEQHTQHYQSPHQKAYAAQNASSTQQQQQNEASQRLAEIERRNRVREEGKARRTLEITKQVNDGMAALQLEKDDSAHRTAEVERRNRQREQDKEERRLAIQKQVEDGIKAIQREKERERAQVEADRDACRKWLSDLHLAACSSNAVGPSDSDTVDLHEAIGRQMQGFWEASRPAASSQAIRNEVIADVQRAINAKWPRQGLQVAAFGSSVTGLITETSDLDLVLLDPTRPYGVGTPAELRRDTRGFVRHTSGMPEWYSTNQIGNAIRNSGKFRNIVPISSAAVPIVKMVHRKHDIPADININERFGLFNSQLIQAYANLQPQIVRPLIFFLKHWYSRCELNDPAGKRGSMTFSSYTIALMALQVLQVEGVLPNLQSPALLNRLNVAPSFLYARTRRPARGKNARSALVEDASPPKKYDVTFATEHSDAELQKGKVINPTADDAPKNMVSSSDPLLGRMLISFIRFYMQLDRRRHVVSVVNGSLLPRKRGSHPRHVLFDSASEDDSLEPEDGDRQESPDLLSFAFRDGDARTALREEQQDIWAGEELVVQDPFIIDRNTSRNVKAAAIEKWQSTMRSAADHLGVHLEQNTKHAHRVRVEDAPLILDLCIPLGIRAELDAALPDARMGNGGGTVEPWRREEEEAAQAREIAKQAAKKLRQEKKKQARRSKASEARRLQEEAAMVEDMIDGMESRRPTTSAQLSENWRLRPDNGNGTNTGSSHSPAFGSNQGDGAEPSFVPFTFSVERSSGPIPATAPLPPNTTVSNEGDKQLSARGQANGSPTVSIRTDGSSESEDIDLVALRLERVAQP</sequence>
<feature type="compositionally biased region" description="Basic and acidic residues" evidence="2">
    <location>
        <begin position="214"/>
        <end position="241"/>
    </location>
</feature>